<feature type="region of interest" description="Disordered" evidence="2">
    <location>
        <begin position="312"/>
        <end position="370"/>
    </location>
</feature>
<accession>A0ABY2GR44</accession>
<comment type="caution">
    <text evidence="3">The sequence shown here is derived from an EMBL/GenBank/DDBJ whole genome shotgun (WGS) entry which is preliminary data.</text>
</comment>
<comment type="similarity">
    <text evidence="1">Belongs to the CWC16 family.</text>
</comment>
<sequence length="370" mass="40604">MQGFNMGRYVPPDHEGTTSGNALHKKHPLGRRASKLASQGILTVRFEMPYAIWCLSCPKPTIIAQGVRFNAEKKRAGNYFSTPIWEFRFRHAECGGAIIMRTDPKNTAYVVVEGARKRDTGGEADDAAAKDGVEGAILTDKERDELRNNAFASLEKTIADRKRLEMAADRIEDLQELSGRHWSDPYALNQRLRRDFRKGRKERERDAARAEDLKARMGLGMELVDEAEEDAQRARLVDFGAGEEGEGGERALTKPLFSATTKAQKTGTKRAAKTTTASKAEREASRRKEAFVAGVLSNTRAAQDPFLLRRHASAAGSGSGSDRAANRPSSLGVIKRKKDRGGGGASDDRVSDETKNPVQPVQGLVGYDSD</sequence>
<evidence type="ECO:0000313" key="4">
    <source>
        <dbReference type="Proteomes" id="UP001642720"/>
    </source>
</evidence>
<feature type="region of interest" description="Disordered" evidence="2">
    <location>
        <begin position="1"/>
        <end position="29"/>
    </location>
</feature>
<dbReference type="RefSeq" id="XP_073554277.1">
    <property type="nucleotide sequence ID" value="XM_073707225.1"/>
</dbReference>
<dbReference type="EMBL" id="PPTA01000023">
    <property type="protein sequence ID" value="TFA98075.1"/>
    <property type="molecule type" value="Genomic_DNA"/>
</dbReference>
<proteinExistence type="inferred from homology"/>
<protein>
    <submittedName>
        <fullName evidence="3">Coiled-coil domain-containing protein 130</fullName>
    </submittedName>
</protein>
<organism evidence="3 4">
    <name type="scientific">Trichoderma ghanense</name>
    <dbReference type="NCBI Taxonomy" id="65468"/>
    <lineage>
        <taxon>Eukaryota</taxon>
        <taxon>Fungi</taxon>
        <taxon>Dikarya</taxon>
        <taxon>Ascomycota</taxon>
        <taxon>Pezizomycotina</taxon>
        <taxon>Sordariomycetes</taxon>
        <taxon>Hypocreomycetidae</taxon>
        <taxon>Hypocreales</taxon>
        <taxon>Hypocreaceae</taxon>
        <taxon>Trichoderma</taxon>
    </lineage>
</organism>
<name>A0ABY2GR44_9HYPO</name>
<dbReference type="Pfam" id="PF04502">
    <property type="entry name" value="Saf4_Yju2"/>
    <property type="match status" value="1"/>
</dbReference>
<dbReference type="PANTHER" id="PTHR12111:SF2">
    <property type="entry name" value="SPLICING FACTOR YJU2B-RELATED"/>
    <property type="match status" value="1"/>
</dbReference>
<reference evidence="3 4" key="1">
    <citation type="submission" date="2018-01" db="EMBL/GenBank/DDBJ databases">
        <title>Genome characterization of the sugarcane-associated fungus Trichoderma ghanense CCMA-1212 and their application in lignocelulose bioconversion.</title>
        <authorList>
            <person name="Steindorff A.S."/>
            <person name="Mendes T.D."/>
            <person name="Vilela E.S.D."/>
            <person name="Rodrigues D.S."/>
            <person name="Formighieri E.F."/>
            <person name="Melo I.S."/>
            <person name="Favaro L.C.L."/>
        </authorList>
    </citation>
    <scope>NUCLEOTIDE SEQUENCE [LARGE SCALE GENOMIC DNA]</scope>
    <source>
        <strain evidence="3 4">CCMA-1212</strain>
    </source>
</reference>
<dbReference type="GeneID" id="300581675"/>
<dbReference type="Proteomes" id="UP001642720">
    <property type="component" value="Unassembled WGS sequence"/>
</dbReference>
<evidence type="ECO:0000313" key="3">
    <source>
        <dbReference type="EMBL" id="TFA98075.1"/>
    </source>
</evidence>
<feature type="compositionally biased region" description="Basic and acidic residues" evidence="2">
    <location>
        <begin position="346"/>
        <end position="355"/>
    </location>
</feature>
<dbReference type="InterPro" id="IPR007590">
    <property type="entry name" value="Saf4/Yju2"/>
</dbReference>
<dbReference type="PANTHER" id="PTHR12111">
    <property type="entry name" value="SPLICING FACTOR YJU2"/>
    <property type="match status" value="1"/>
</dbReference>
<gene>
    <name evidence="3" type="ORF">CCMA1212_010172</name>
</gene>
<feature type="region of interest" description="Disordered" evidence="2">
    <location>
        <begin position="241"/>
        <end position="287"/>
    </location>
</feature>
<evidence type="ECO:0000256" key="2">
    <source>
        <dbReference type="SAM" id="MobiDB-lite"/>
    </source>
</evidence>
<keyword evidence="4" id="KW-1185">Reference proteome</keyword>
<evidence type="ECO:0000256" key="1">
    <source>
        <dbReference type="ARBA" id="ARBA00005595"/>
    </source>
</evidence>